<sequence length="194" mass="21557">MKAFIRVLKDIALMLTRIIMGVIMVTHGWHRWQNEGITAEANILEHAGIPNPGLMVWLLIGFEVIGGIFLIFGLATPVIGLGLMVLNIGIILTLRSHTFYVHNSGWEYNAVMTIVGLMLMTHGAGRIGLDNLFRTPKDIQPQAEEQPKRPARSLPEEPAHSLPDEWDDTPARGTQLPQETHSKFMAKPHSGLSQ</sequence>
<dbReference type="EMBL" id="LR134406">
    <property type="protein sequence ID" value="VEH71379.1"/>
    <property type="molecule type" value="Genomic_DNA"/>
</dbReference>
<evidence type="ECO:0000256" key="3">
    <source>
        <dbReference type="ARBA" id="ARBA00022475"/>
    </source>
</evidence>
<dbReference type="PANTHER" id="PTHR33452:SF1">
    <property type="entry name" value="INNER MEMBRANE PROTEIN YPHA-RELATED"/>
    <property type="match status" value="1"/>
</dbReference>
<dbReference type="RefSeq" id="WP_061787659.1">
    <property type="nucleotide sequence ID" value="NZ_LR134406.1"/>
</dbReference>
<evidence type="ECO:0000256" key="1">
    <source>
        <dbReference type="ARBA" id="ARBA00004651"/>
    </source>
</evidence>
<organism evidence="9 10">
    <name type="scientific">Arachnia propionica</name>
    <dbReference type="NCBI Taxonomy" id="1750"/>
    <lineage>
        <taxon>Bacteria</taxon>
        <taxon>Bacillati</taxon>
        <taxon>Actinomycetota</taxon>
        <taxon>Actinomycetes</taxon>
        <taxon>Propionibacteriales</taxon>
        <taxon>Propionibacteriaceae</taxon>
        <taxon>Arachnia</taxon>
    </lineage>
</organism>
<dbReference type="Proteomes" id="UP000273044">
    <property type="component" value="Chromosome"/>
</dbReference>
<dbReference type="InterPro" id="IPR032808">
    <property type="entry name" value="DoxX"/>
</dbReference>
<comment type="similarity">
    <text evidence="2">Belongs to the DoxX family.</text>
</comment>
<dbReference type="GeneID" id="64408120"/>
<feature type="transmembrane region" description="Helical" evidence="8">
    <location>
        <begin position="54"/>
        <end position="74"/>
    </location>
</feature>
<keyword evidence="3" id="KW-1003">Cell membrane</keyword>
<evidence type="ECO:0000256" key="2">
    <source>
        <dbReference type="ARBA" id="ARBA00006679"/>
    </source>
</evidence>
<keyword evidence="4 8" id="KW-0812">Transmembrane</keyword>
<keyword evidence="6 8" id="KW-0472">Membrane</keyword>
<comment type="subcellular location">
    <subcellularLocation>
        <location evidence="1">Cell membrane</location>
        <topology evidence="1">Multi-pass membrane protein</topology>
    </subcellularLocation>
</comment>
<evidence type="ECO:0000256" key="8">
    <source>
        <dbReference type="SAM" id="Phobius"/>
    </source>
</evidence>
<evidence type="ECO:0000256" key="6">
    <source>
        <dbReference type="ARBA" id="ARBA00023136"/>
    </source>
</evidence>
<proteinExistence type="inferred from homology"/>
<accession>A0A448N1W9</accession>
<evidence type="ECO:0000256" key="4">
    <source>
        <dbReference type="ARBA" id="ARBA00022692"/>
    </source>
</evidence>
<feature type="region of interest" description="Disordered" evidence="7">
    <location>
        <begin position="141"/>
        <end position="194"/>
    </location>
</feature>
<dbReference type="AlphaFoldDB" id="A0A448N1W9"/>
<evidence type="ECO:0000256" key="7">
    <source>
        <dbReference type="SAM" id="MobiDB-lite"/>
    </source>
</evidence>
<reference evidence="9 10" key="1">
    <citation type="submission" date="2018-12" db="EMBL/GenBank/DDBJ databases">
        <authorList>
            <consortium name="Pathogen Informatics"/>
        </authorList>
    </citation>
    <scope>NUCLEOTIDE SEQUENCE [LARGE SCALE GENOMIC DNA]</scope>
    <source>
        <strain evidence="9 10">NCTC12967</strain>
    </source>
</reference>
<evidence type="ECO:0000256" key="5">
    <source>
        <dbReference type="ARBA" id="ARBA00022989"/>
    </source>
</evidence>
<dbReference type="Pfam" id="PF07681">
    <property type="entry name" value="DoxX"/>
    <property type="match status" value="1"/>
</dbReference>
<evidence type="ECO:0000313" key="9">
    <source>
        <dbReference type="EMBL" id="VEH71379.1"/>
    </source>
</evidence>
<dbReference type="InterPro" id="IPR051907">
    <property type="entry name" value="DoxX-like_oxidoreductase"/>
</dbReference>
<feature type="transmembrane region" description="Helical" evidence="8">
    <location>
        <begin position="12"/>
        <end position="30"/>
    </location>
</feature>
<feature type="transmembrane region" description="Helical" evidence="8">
    <location>
        <begin position="108"/>
        <end position="129"/>
    </location>
</feature>
<keyword evidence="10" id="KW-1185">Reference proteome</keyword>
<name>A0A448N1W9_9ACTN</name>
<protein>
    <submittedName>
        <fullName evidence="9">DoxX</fullName>
    </submittedName>
</protein>
<evidence type="ECO:0000313" key="10">
    <source>
        <dbReference type="Proteomes" id="UP000273044"/>
    </source>
</evidence>
<feature type="compositionally biased region" description="Basic and acidic residues" evidence="7">
    <location>
        <begin position="154"/>
        <end position="163"/>
    </location>
</feature>
<keyword evidence="5 8" id="KW-1133">Transmembrane helix</keyword>
<feature type="transmembrane region" description="Helical" evidence="8">
    <location>
        <begin position="81"/>
        <end position="102"/>
    </location>
</feature>
<gene>
    <name evidence="9" type="ORF">NCTC12967_02699</name>
</gene>
<dbReference type="GO" id="GO:0005886">
    <property type="term" value="C:plasma membrane"/>
    <property type="evidence" value="ECO:0007669"/>
    <property type="project" value="UniProtKB-SubCell"/>
</dbReference>
<dbReference type="PANTHER" id="PTHR33452">
    <property type="entry name" value="OXIDOREDUCTASE CATD-RELATED"/>
    <property type="match status" value="1"/>
</dbReference>